<organismHost>
    <name type="scientific">Ornithodoros moubata</name>
    <name type="common">Soft tick</name>
    <name type="synonym">Argasid tick</name>
    <dbReference type="NCBI Taxonomy" id="6938"/>
</organismHost>
<evidence type="ECO:0000313" key="11">
    <source>
        <dbReference type="EMBL" id="QIM08809.1"/>
    </source>
</evidence>
<dbReference type="EMBL" id="MN270973">
    <property type="protein sequence ID" value="QIM07642.1"/>
    <property type="molecule type" value="Genomic_DNA"/>
</dbReference>
<dbReference type="Proteomes" id="UP000500898">
    <property type="component" value="Segment"/>
</dbReference>
<dbReference type="Proteomes" id="UP000503066">
    <property type="component" value="Genome"/>
</dbReference>
<organismHost>
    <name type="scientific">Ornithodoros</name>
    <name type="common">relapsing fever ticks</name>
    <dbReference type="NCBI Taxonomy" id="6937"/>
</organismHost>
<dbReference type="Proteomes" id="UP000502933">
    <property type="component" value="Segment"/>
</dbReference>
<dbReference type="RefSeq" id="YP_009703280.1">
    <property type="nucleotide sequence ID" value="NC_044955.1"/>
</dbReference>
<dbReference type="EMBL" id="MN270971">
    <property type="protein sequence ID" value="QIM07174.1"/>
    <property type="molecule type" value="Genomic_DNA"/>
</dbReference>
<proteinExistence type="predicted"/>
<dbReference type="GeneID" id="41902088"/>
<dbReference type="Proteomes" id="UP000503294">
    <property type="component" value="Segment"/>
</dbReference>
<dbReference type="EMBL" id="KX354450">
    <property type="protein sequence ID" value="AOO54368.1"/>
    <property type="molecule type" value="Genomic_DNA"/>
</dbReference>
<evidence type="ECO:0000313" key="2">
    <source>
        <dbReference type="EMBL" id="QIM06704.1"/>
    </source>
</evidence>
<evidence type="ECO:0000313" key="7">
    <source>
        <dbReference type="EMBL" id="QIM07875.1"/>
    </source>
</evidence>
<dbReference type="EMBL" id="MN270975">
    <property type="protein sequence ID" value="QIM08110.1"/>
    <property type="molecule type" value="Genomic_DNA"/>
</dbReference>
<dbReference type="EMBL" id="MN270969">
    <property type="protein sequence ID" value="QIM06704.1"/>
    <property type="molecule type" value="Genomic_DNA"/>
</dbReference>
<dbReference type="Proteomes" id="UP000501683">
    <property type="component" value="Segment"/>
</dbReference>
<evidence type="ECO:0000313" key="17">
    <source>
        <dbReference type="Proteomes" id="UP000500898"/>
    </source>
</evidence>
<evidence type="ECO:0000313" key="6">
    <source>
        <dbReference type="EMBL" id="QIM07642.1"/>
    </source>
</evidence>
<evidence type="ECO:0000313" key="8">
    <source>
        <dbReference type="EMBL" id="QIM08110.1"/>
    </source>
</evidence>
<evidence type="ECO:0000313" key="16">
    <source>
        <dbReference type="Proteomes" id="UP000500690"/>
    </source>
</evidence>
<evidence type="ECO:0000313" key="14">
    <source>
        <dbReference type="EMBL" id="QPL11757.1"/>
    </source>
</evidence>
<dbReference type="EMBL" id="MT932578">
    <property type="protein sequence ID" value="QPL11757.1"/>
    <property type="molecule type" value="Genomic_DNA"/>
</dbReference>
<dbReference type="Proteomes" id="UP000594565">
    <property type="component" value="Segment"/>
</dbReference>
<reference evidence="1" key="1">
    <citation type="journal article" date="2016" name="Genome Announc.">
        <title>Complete genome sequence of an African swine fever virus isolate from Sardinia, Italy.</title>
        <authorList>
            <person name="Granberg F."/>
            <person name="Torresi C."/>
            <person name="Oggiano A."/>
            <person name="Malmberg M."/>
            <person name="Iscaro C."/>
            <person name="De Mia G.M."/>
            <person name="Sandor B."/>
        </authorList>
    </citation>
    <scope>NUCLEOTIDE SEQUENCE [LARGE SCALE GENOMIC DNA]</scope>
    <source>
        <strain evidence="1">47/Ss/2008</strain>
    </source>
</reference>
<dbReference type="Proteomes" id="UP000501465">
    <property type="component" value="Segment"/>
</dbReference>
<sequence>MFFNPFNKQVFYLPFWKHVFHFECRPTPLYNFTPLIFNVLFFRTSLDKLFITIFKCLIAGRSQAAFPYVR</sequence>
<organismHost>
    <name type="scientific">Phacochoerus africanus</name>
    <name type="common">Warthog</name>
    <dbReference type="NCBI Taxonomy" id="41426"/>
</organismHost>
<dbReference type="Proteomes" id="UP000501487">
    <property type="component" value="Segment"/>
</dbReference>
<organismHost>
    <name type="scientific">Potamochoerus larvatus</name>
    <name type="common">Bushpig</name>
    <dbReference type="NCBI Taxonomy" id="273792"/>
</organismHost>
<evidence type="ECO:0000313" key="4">
    <source>
        <dbReference type="EMBL" id="QIM07174.1"/>
    </source>
</evidence>
<evidence type="ECO:0000313" key="13">
    <source>
        <dbReference type="EMBL" id="QIM09275.1"/>
    </source>
</evidence>
<accession>A0A3G1EUY3</accession>
<dbReference type="EMBL" id="MN270978">
    <property type="protein sequence ID" value="QIM08809.1"/>
    <property type="molecule type" value="Genomic_DNA"/>
</dbReference>
<dbReference type="EMBL" id="MT932579">
    <property type="protein sequence ID" value="QPL11974.1"/>
    <property type="molecule type" value="Genomic_DNA"/>
</dbReference>
<dbReference type="EMBL" id="MN270970">
    <property type="protein sequence ID" value="QIM06939.1"/>
    <property type="molecule type" value="Genomic_DNA"/>
</dbReference>
<organismHost>
    <name type="scientific">Phacochoerus aethiopicus</name>
    <name type="common">Warthog</name>
    <dbReference type="NCBI Taxonomy" id="85517"/>
</organismHost>
<evidence type="ECO:0000313" key="9">
    <source>
        <dbReference type="EMBL" id="QIM08343.1"/>
    </source>
</evidence>
<dbReference type="EMBL" id="MN270972">
    <property type="protein sequence ID" value="QIM07409.1"/>
    <property type="molecule type" value="Genomic_DNA"/>
</dbReference>
<protein>
    <submittedName>
        <fullName evidence="1">Uncharacterized protein</fullName>
    </submittedName>
</protein>
<dbReference type="Proteomes" id="UP000502695">
    <property type="component" value="Segment"/>
</dbReference>
<dbReference type="Proteomes" id="UP000501990">
    <property type="component" value="Segment"/>
</dbReference>
<evidence type="ECO:0000313" key="3">
    <source>
        <dbReference type="EMBL" id="QIM06939.1"/>
    </source>
</evidence>
<dbReference type="EMBL" id="MN270979">
    <property type="protein sequence ID" value="QIM09042.1"/>
    <property type="molecule type" value="Genomic_DNA"/>
</dbReference>
<dbReference type="Proteomes" id="UP000502885">
    <property type="component" value="Segment"/>
</dbReference>
<organism evidence="1">
    <name type="scientific">African swine fever virus</name>
    <name type="common">ASFV</name>
    <dbReference type="NCBI Taxonomy" id="10497"/>
    <lineage>
        <taxon>Viruses</taxon>
        <taxon>Varidnaviria</taxon>
        <taxon>Bamfordvirae</taxon>
        <taxon>Nucleocytoviricota</taxon>
        <taxon>Pokkesviricetes</taxon>
        <taxon>Asfuvirales</taxon>
        <taxon>Asfarviridae</taxon>
        <taxon>Asfivirus</taxon>
        <taxon>Asfivirus haemorrhagiae</taxon>
    </lineage>
</organism>
<dbReference type="Proteomes" id="UP000266411">
    <property type="component" value="Segment"/>
</dbReference>
<reference evidence="16 17" key="2">
    <citation type="journal article" date="2020" name="Transbound. Emerg. Dis.">
        <title>The evolution of African swine fever virus in Sardinia (1978 to 2014) as revealed by whole genome sequencing and comparative analysis.</title>
        <authorList>
            <person name="Torresi C."/>
            <person name="Fiori M."/>
            <person name="Bertolotti L."/>
            <person name="Floris M."/>
            <person name="Colitti B."/>
            <person name="Giammarioli M."/>
            <person name="Dei Giudici S."/>
            <person name="Oggiano A."/>
            <person name="Malmberg M."/>
            <person name="De Mia G.M."/>
            <person name="Belak S."/>
            <person name="Granberg F."/>
        </authorList>
    </citation>
    <scope>NUCLEOTIDE SEQUENCE [LARGE SCALE GENOMIC DNA]</scope>
    <source>
        <strain evidence="4">139/Nu/1981</strain>
        <strain evidence="5">140/Or/1985</strain>
        <strain evidence="7">141/Nu/1990</strain>
        <strain evidence="8">142/Nu/1995</strain>
        <strain evidence="13">22653/Ca/2014</strain>
        <strain evidence="10">26/Ss/2004</strain>
        <strain evidence="2">56/Ca/1978</strain>
        <strain evidence="3">57/Ca/1979</strain>
        <strain evidence="9">60/Nu/1997</strain>
        <strain evidence="11">72407/Ss/2005</strain>
        <strain evidence="6">85/Ca/1985</strain>
        <strain evidence="12">97/Ot/2012</strain>
    </source>
</reference>
<dbReference type="Proteomes" id="UP000500690">
    <property type="component" value="Segment"/>
</dbReference>
<dbReference type="KEGG" id="vg:41902088"/>
<dbReference type="Proteomes" id="UP000594644">
    <property type="component" value="Segment"/>
</dbReference>
<dbReference type="EMBL" id="MN270977">
    <property type="protein sequence ID" value="QIM08576.1"/>
    <property type="molecule type" value="Genomic_DNA"/>
</dbReference>
<reference evidence="14" key="3">
    <citation type="journal article" date="2020" name="Vaccines (Basel)">
        <title>African Swine Fever Circulation among Free-Ranging Pigs in Sardinia: Data from the Eradication Program.</title>
        <authorList>
            <person name="Franzoni G."/>
            <person name="Dei Giudici S."/>
            <person name="Loi F."/>
            <person name="Sanna D."/>
            <person name="Floris M."/>
            <person name="Fiori M."/>
            <person name="Sanna M.L."/>
            <person name="Madrau P."/>
            <person name="Scarpa F."/>
            <person name="Zinellu S."/>
            <person name="Giammarioli M."/>
            <person name="Cappai S."/>
            <person name="De Mia G.M."/>
            <person name="Laddomada A."/>
            <person name="Rolesu S."/>
            <person name="Oggiano A."/>
        </authorList>
    </citation>
    <scope>NUCLEOTIDE SEQUENCE [LARGE SCALE GENOMIC DNA]</scope>
    <source>
        <strain evidence="14">103917/18</strain>
        <strain evidence="15">55234/18</strain>
    </source>
</reference>
<evidence type="ECO:0000313" key="12">
    <source>
        <dbReference type="EMBL" id="QIM09042.1"/>
    </source>
</evidence>
<gene>
    <name evidence="1" type="primary">URF17</name>
    <name evidence="2" type="synonym">URF017</name>
    <name evidence="1" type="ORF">AFSV47Ss_0063</name>
</gene>
<evidence type="ECO:0000313" key="5">
    <source>
        <dbReference type="EMBL" id="QIM07409.1"/>
    </source>
</evidence>
<name>A0A3G1EUY3_ASF</name>
<dbReference type="EMBL" id="MN270974">
    <property type="protein sequence ID" value="QIM07875.1"/>
    <property type="molecule type" value="Genomic_DNA"/>
</dbReference>
<organismHost>
    <name type="scientific">Sus scrofa</name>
    <name type="common">Pig</name>
    <dbReference type="NCBI Taxonomy" id="9823"/>
</organismHost>
<evidence type="ECO:0000313" key="15">
    <source>
        <dbReference type="EMBL" id="QPL11974.1"/>
    </source>
</evidence>
<dbReference type="EMBL" id="MN270976">
    <property type="protein sequence ID" value="QIM08343.1"/>
    <property type="molecule type" value="Genomic_DNA"/>
</dbReference>
<dbReference type="Proteomes" id="UP000501235">
    <property type="component" value="Segment"/>
</dbReference>
<evidence type="ECO:0000313" key="10">
    <source>
        <dbReference type="EMBL" id="QIM08576.1"/>
    </source>
</evidence>
<evidence type="ECO:0000313" key="1">
    <source>
        <dbReference type="EMBL" id="AOO54368.1"/>
    </source>
</evidence>
<dbReference type="EMBL" id="MN270980">
    <property type="protein sequence ID" value="QIM09275.1"/>
    <property type="molecule type" value="Genomic_DNA"/>
</dbReference>